<dbReference type="PROSITE" id="PS50110">
    <property type="entry name" value="RESPONSE_REGULATORY"/>
    <property type="match status" value="1"/>
</dbReference>
<dbReference type="STRING" id="1307761.L21SP2_0738"/>
<dbReference type="EC" id="2.7.7.65" evidence="1"/>
<dbReference type="SUPFAM" id="SSF55073">
    <property type="entry name" value="Nucleotide cyclase"/>
    <property type="match status" value="1"/>
</dbReference>
<dbReference type="FunFam" id="3.30.70.270:FF:000001">
    <property type="entry name" value="Diguanylate cyclase domain protein"/>
    <property type="match status" value="1"/>
</dbReference>
<dbReference type="Gene3D" id="3.30.70.270">
    <property type="match status" value="1"/>
</dbReference>
<feature type="domain" description="Response regulatory" evidence="5">
    <location>
        <begin position="6"/>
        <end position="123"/>
    </location>
</feature>
<dbReference type="InterPro" id="IPR043128">
    <property type="entry name" value="Rev_trsase/Diguanyl_cyclase"/>
</dbReference>
<dbReference type="SUPFAM" id="SSF52172">
    <property type="entry name" value="CheY-like"/>
    <property type="match status" value="1"/>
</dbReference>
<dbReference type="InterPro" id="IPR029787">
    <property type="entry name" value="Nucleotide_cyclase"/>
</dbReference>
<evidence type="ECO:0000259" key="5">
    <source>
        <dbReference type="PROSITE" id="PS50110"/>
    </source>
</evidence>
<feature type="modified residue" description="4-aspartylphosphate" evidence="3">
    <location>
        <position position="56"/>
    </location>
</feature>
<dbReference type="InterPro" id="IPR000160">
    <property type="entry name" value="GGDEF_dom"/>
</dbReference>
<gene>
    <name evidence="7" type="ORF">L21SP2_0738</name>
</gene>
<dbReference type="SMART" id="SM00267">
    <property type="entry name" value="GGDEF"/>
    <property type="match status" value="1"/>
</dbReference>
<dbReference type="OrthoDB" id="9779586at2"/>
<comment type="catalytic activity">
    <reaction evidence="2">
        <text>2 GTP = 3',3'-c-di-GMP + 2 diphosphate</text>
        <dbReference type="Rhea" id="RHEA:24898"/>
        <dbReference type="ChEBI" id="CHEBI:33019"/>
        <dbReference type="ChEBI" id="CHEBI:37565"/>
        <dbReference type="ChEBI" id="CHEBI:58805"/>
        <dbReference type="EC" id="2.7.7.65"/>
    </reaction>
</comment>
<name>V5WEC9_9SPIO</name>
<evidence type="ECO:0000313" key="7">
    <source>
        <dbReference type="EMBL" id="AHC14163.1"/>
    </source>
</evidence>
<accession>V5WEC9</accession>
<dbReference type="GO" id="GO:0043709">
    <property type="term" value="P:cell adhesion involved in single-species biofilm formation"/>
    <property type="evidence" value="ECO:0007669"/>
    <property type="project" value="TreeGrafter"/>
</dbReference>
<keyword evidence="3" id="KW-0597">Phosphoprotein</keyword>
<dbReference type="RefSeq" id="WP_024267094.1">
    <property type="nucleotide sequence ID" value="NC_023035.1"/>
</dbReference>
<dbReference type="PROSITE" id="PS50887">
    <property type="entry name" value="GGDEF"/>
    <property type="match status" value="1"/>
</dbReference>
<proteinExistence type="predicted"/>
<sequence>MKSKPIVLIVDDNPQNLQFLAEMLDQKGYEPAVALNGNEAISFIRKREEIDAVLMDVMMPGMNGYEATRKIREFRSKEELPIIFLTALDDRKDISRGFQSGGVDYITKPFDSEELMHRLNLHIELSQTRSQLEERLEELEEKNRQLTDLKKKLELLASTDPLTEILNRRAMSERLHEEIDRARRYNHSFSIIFLDLDHFKQINDSYGHEAGDKALVQFSDILKESVRSGDLVSRWGGEEFLLLVLNAGISDAMDLAGRIKQSAENADWDFVSEGYRLSFTAGVVELGSEEDYDSLFKRADEALYEGKEGGRDRIIAG</sequence>
<dbReference type="GO" id="GO:1902201">
    <property type="term" value="P:negative regulation of bacterial-type flagellum-dependent cell motility"/>
    <property type="evidence" value="ECO:0007669"/>
    <property type="project" value="TreeGrafter"/>
</dbReference>
<evidence type="ECO:0000256" key="1">
    <source>
        <dbReference type="ARBA" id="ARBA00012528"/>
    </source>
</evidence>
<keyword evidence="4" id="KW-0175">Coiled coil</keyword>
<dbReference type="GO" id="GO:0005886">
    <property type="term" value="C:plasma membrane"/>
    <property type="evidence" value="ECO:0007669"/>
    <property type="project" value="TreeGrafter"/>
</dbReference>
<evidence type="ECO:0000313" key="8">
    <source>
        <dbReference type="Proteomes" id="UP000018680"/>
    </source>
</evidence>
<dbReference type="Pfam" id="PF00072">
    <property type="entry name" value="Response_reg"/>
    <property type="match status" value="1"/>
</dbReference>
<evidence type="ECO:0000256" key="4">
    <source>
        <dbReference type="SAM" id="Coils"/>
    </source>
</evidence>
<dbReference type="SMART" id="SM00448">
    <property type="entry name" value="REC"/>
    <property type="match status" value="1"/>
</dbReference>
<dbReference type="InterPro" id="IPR001789">
    <property type="entry name" value="Sig_transdc_resp-reg_receiver"/>
</dbReference>
<organism evidence="7 8">
    <name type="scientific">Salinispira pacifica</name>
    <dbReference type="NCBI Taxonomy" id="1307761"/>
    <lineage>
        <taxon>Bacteria</taxon>
        <taxon>Pseudomonadati</taxon>
        <taxon>Spirochaetota</taxon>
        <taxon>Spirochaetia</taxon>
        <taxon>Spirochaetales</taxon>
        <taxon>Spirochaetaceae</taxon>
        <taxon>Salinispira</taxon>
    </lineage>
</organism>
<dbReference type="eggNOG" id="COG3706">
    <property type="taxonomic scope" value="Bacteria"/>
</dbReference>
<reference evidence="7 8" key="1">
    <citation type="journal article" date="2015" name="Stand. Genomic Sci.">
        <title>Complete genome sequence and description of Salinispira pacifica gen. nov., sp. nov., a novel spirochaete isolated form a hypersaline microbial mat.</title>
        <authorList>
            <person name="Ben Hania W."/>
            <person name="Joseph M."/>
            <person name="Schumann P."/>
            <person name="Bunk B."/>
            <person name="Fiebig A."/>
            <person name="Sproer C."/>
            <person name="Klenk H.P."/>
            <person name="Fardeau M.L."/>
            <person name="Spring S."/>
        </authorList>
    </citation>
    <scope>NUCLEOTIDE SEQUENCE [LARGE SCALE GENOMIC DNA]</scope>
    <source>
        <strain evidence="7 8">L21-RPul-D2</strain>
    </source>
</reference>
<dbReference type="InterPro" id="IPR011006">
    <property type="entry name" value="CheY-like_superfamily"/>
</dbReference>
<dbReference type="GO" id="GO:0052621">
    <property type="term" value="F:diguanylate cyclase activity"/>
    <property type="evidence" value="ECO:0007669"/>
    <property type="project" value="UniProtKB-EC"/>
</dbReference>
<dbReference type="Gene3D" id="3.40.50.2300">
    <property type="match status" value="1"/>
</dbReference>
<dbReference type="InterPro" id="IPR050469">
    <property type="entry name" value="Diguanylate_Cyclase"/>
</dbReference>
<dbReference type="PANTHER" id="PTHR45138">
    <property type="entry name" value="REGULATORY COMPONENTS OF SENSORY TRANSDUCTION SYSTEM"/>
    <property type="match status" value="1"/>
</dbReference>
<feature type="domain" description="GGDEF" evidence="6">
    <location>
        <begin position="187"/>
        <end position="317"/>
    </location>
</feature>
<dbReference type="NCBIfam" id="TIGR00254">
    <property type="entry name" value="GGDEF"/>
    <property type="match status" value="1"/>
</dbReference>
<dbReference type="PATRIC" id="fig|1307761.3.peg.738"/>
<dbReference type="AlphaFoldDB" id="V5WEC9"/>
<keyword evidence="8" id="KW-1185">Reference proteome</keyword>
<dbReference type="CDD" id="cd01949">
    <property type="entry name" value="GGDEF"/>
    <property type="match status" value="1"/>
</dbReference>
<dbReference type="GO" id="GO:0000160">
    <property type="term" value="P:phosphorelay signal transduction system"/>
    <property type="evidence" value="ECO:0007669"/>
    <property type="project" value="InterPro"/>
</dbReference>
<dbReference type="KEGG" id="slr:L21SP2_0738"/>
<dbReference type="HOGENOM" id="CLU_000445_11_28_12"/>
<dbReference type="Proteomes" id="UP000018680">
    <property type="component" value="Chromosome"/>
</dbReference>
<evidence type="ECO:0000256" key="3">
    <source>
        <dbReference type="PROSITE-ProRule" id="PRU00169"/>
    </source>
</evidence>
<evidence type="ECO:0000256" key="2">
    <source>
        <dbReference type="ARBA" id="ARBA00034247"/>
    </source>
</evidence>
<protein>
    <recommendedName>
        <fullName evidence="1">diguanylate cyclase</fullName>
        <ecNumber evidence="1">2.7.7.65</ecNumber>
    </recommendedName>
</protein>
<feature type="coiled-coil region" evidence="4">
    <location>
        <begin position="122"/>
        <end position="159"/>
    </location>
</feature>
<evidence type="ECO:0000259" key="6">
    <source>
        <dbReference type="PROSITE" id="PS50887"/>
    </source>
</evidence>
<dbReference type="EMBL" id="CP006939">
    <property type="protein sequence ID" value="AHC14163.1"/>
    <property type="molecule type" value="Genomic_DNA"/>
</dbReference>
<dbReference type="Pfam" id="PF00990">
    <property type="entry name" value="GGDEF"/>
    <property type="match status" value="1"/>
</dbReference>
<dbReference type="PANTHER" id="PTHR45138:SF9">
    <property type="entry name" value="DIGUANYLATE CYCLASE DGCM-RELATED"/>
    <property type="match status" value="1"/>
</dbReference>